<dbReference type="RefSeq" id="WP_094155050.1">
    <property type="nucleotide sequence ID" value="NZ_CP020028.1"/>
</dbReference>
<dbReference type="AlphaFoldDB" id="A0A222WLY1"/>
<dbReference type="KEGG" id="pkb:B4V02_12670"/>
<dbReference type="InterPro" id="IPR017850">
    <property type="entry name" value="Alkaline_phosphatase_core_sf"/>
</dbReference>
<gene>
    <name evidence="1" type="ORF">B4V02_12670</name>
</gene>
<name>A0A222WLY1_9BACL</name>
<dbReference type="GO" id="GO:0016787">
    <property type="term" value="F:hydrolase activity"/>
    <property type="evidence" value="ECO:0007669"/>
    <property type="project" value="UniProtKB-ARBA"/>
</dbReference>
<dbReference type="PANTHER" id="PTHR10151">
    <property type="entry name" value="ECTONUCLEOTIDE PYROPHOSPHATASE/PHOSPHODIESTERASE"/>
    <property type="match status" value="1"/>
</dbReference>
<sequence length="502" mass="55355">MGKTTEKKSPSGRRVLIIGTDGLRPDQVNADTMPTYCRLMESGTVFKSFYSVYPSLTRVCMASLTTGSYPGQHGVMGNLMYSPRFSEDGLLQTGDHREILQFQQRTGEELLLRPTLGDRLAQANLRLTVSAGSSPGASLIWNFHHPQHVMNPSTDYGLPELSELHAARGPAADETDVSIRKKERTLWAVRTLIEQQLPDEQNTVMVLWLPEPDETQHFCGIGSQEAKQAQRLVDQCLSEILEAVSRLGLEDELDIMLISDHGHSTANMVGSLEDYLDQARKELKRELNLTAVDAFIYGDENQVEELQALADWLSAQPWCGMLLAREPLHQQLKNALPLSAVIGIITHERAPLLAVVPAWTDELNQDGIQGVVHYLNTKTENKAYHGSIRNGDMRPFCMGFGPSFKKGHVTDIPAGIIDIAPTALHLVGVTGESGFTGRVLFEGLKGCEEHAVQHDTVKYEELYADSERAKGIQIADVNGSTYLTDCFCENTSNALSKAAKKG</sequence>
<dbReference type="Proteomes" id="UP000214666">
    <property type="component" value="Chromosome"/>
</dbReference>
<accession>A0A222WLY1</accession>
<protein>
    <submittedName>
        <fullName evidence="1">Alkaline phosphatase family protein</fullName>
    </submittedName>
</protein>
<proteinExistence type="predicted"/>
<evidence type="ECO:0000313" key="2">
    <source>
        <dbReference type="Proteomes" id="UP000214666"/>
    </source>
</evidence>
<dbReference type="PANTHER" id="PTHR10151:SF120">
    <property type="entry name" value="BIS(5'-ADENOSYL)-TRIPHOSPHATASE"/>
    <property type="match status" value="1"/>
</dbReference>
<dbReference type="STRING" id="172713.GCA_001705305_01086"/>
<dbReference type="SUPFAM" id="SSF53649">
    <property type="entry name" value="Alkaline phosphatase-like"/>
    <property type="match status" value="1"/>
</dbReference>
<dbReference type="Pfam" id="PF01663">
    <property type="entry name" value="Phosphodiest"/>
    <property type="match status" value="1"/>
</dbReference>
<evidence type="ECO:0000313" key="1">
    <source>
        <dbReference type="EMBL" id="ASR47467.1"/>
    </source>
</evidence>
<reference evidence="1 2" key="1">
    <citation type="submission" date="2017-03" db="EMBL/GenBank/DDBJ databases">
        <title>Complete genome sequence of Paenibacillus Kribbensis producing bioflocculants.</title>
        <authorList>
            <person name="Lee H.-G."/>
            <person name="Oh H.-M."/>
        </authorList>
    </citation>
    <scope>NUCLEOTIDE SEQUENCE [LARGE SCALE GENOMIC DNA]</scope>
    <source>
        <strain evidence="1 2">AM49</strain>
    </source>
</reference>
<organism evidence="1 2">
    <name type="scientific">Paenibacillus kribbensis</name>
    <dbReference type="NCBI Taxonomy" id="172713"/>
    <lineage>
        <taxon>Bacteria</taxon>
        <taxon>Bacillati</taxon>
        <taxon>Bacillota</taxon>
        <taxon>Bacilli</taxon>
        <taxon>Bacillales</taxon>
        <taxon>Paenibacillaceae</taxon>
        <taxon>Paenibacillus</taxon>
    </lineage>
</organism>
<dbReference type="EMBL" id="CP020028">
    <property type="protein sequence ID" value="ASR47467.1"/>
    <property type="molecule type" value="Genomic_DNA"/>
</dbReference>
<dbReference type="OrthoDB" id="9779418at2"/>
<keyword evidence="2" id="KW-1185">Reference proteome</keyword>
<dbReference type="InterPro" id="IPR002591">
    <property type="entry name" value="Phosphodiest/P_Trfase"/>
</dbReference>
<dbReference type="Gene3D" id="3.40.720.10">
    <property type="entry name" value="Alkaline Phosphatase, subunit A"/>
    <property type="match status" value="1"/>
</dbReference>